<dbReference type="Gene3D" id="1.25.40.10">
    <property type="entry name" value="Tetratricopeptide repeat domain"/>
    <property type="match status" value="2"/>
</dbReference>
<keyword evidence="2" id="KW-1185">Reference proteome</keyword>
<dbReference type="SUPFAM" id="SSF48452">
    <property type="entry name" value="TPR-like"/>
    <property type="match status" value="2"/>
</dbReference>
<accession>A0ABV5P1R7</accession>
<organism evidence="1 2">
    <name type="scientific">Nonomuraea salmonea</name>
    <dbReference type="NCBI Taxonomy" id="46181"/>
    <lineage>
        <taxon>Bacteria</taxon>
        <taxon>Bacillati</taxon>
        <taxon>Actinomycetota</taxon>
        <taxon>Actinomycetes</taxon>
        <taxon>Streptosporangiales</taxon>
        <taxon>Streptosporangiaceae</taxon>
        <taxon>Nonomuraea</taxon>
    </lineage>
</organism>
<dbReference type="EMBL" id="JBHMCF010000051">
    <property type="protein sequence ID" value="MFB9476452.1"/>
    <property type="molecule type" value="Genomic_DNA"/>
</dbReference>
<dbReference type="PROSITE" id="PS51257">
    <property type="entry name" value="PROKAR_LIPOPROTEIN"/>
    <property type="match status" value="1"/>
</dbReference>
<reference evidence="1 2" key="1">
    <citation type="submission" date="2024-09" db="EMBL/GenBank/DDBJ databases">
        <authorList>
            <person name="Sun Q."/>
            <person name="Mori K."/>
        </authorList>
    </citation>
    <scope>NUCLEOTIDE SEQUENCE [LARGE SCALE GENOMIC DNA]</scope>
    <source>
        <strain evidence="1 2">JCM 3324</strain>
    </source>
</reference>
<dbReference type="PANTHER" id="PTHR12558">
    <property type="entry name" value="CELL DIVISION CYCLE 16,23,27"/>
    <property type="match status" value="1"/>
</dbReference>
<evidence type="ECO:0000313" key="2">
    <source>
        <dbReference type="Proteomes" id="UP001589568"/>
    </source>
</evidence>
<dbReference type="InterPro" id="IPR011990">
    <property type="entry name" value="TPR-like_helical_dom_sf"/>
</dbReference>
<gene>
    <name evidence="1" type="ORF">ACFFR3_43760</name>
</gene>
<evidence type="ECO:0000313" key="1">
    <source>
        <dbReference type="EMBL" id="MFB9476452.1"/>
    </source>
</evidence>
<dbReference type="PANTHER" id="PTHR12558:SF13">
    <property type="entry name" value="CELL DIVISION CYCLE PROTEIN 27 HOMOLOG"/>
    <property type="match status" value="1"/>
</dbReference>
<dbReference type="SMART" id="SM00028">
    <property type="entry name" value="TPR"/>
    <property type="match status" value="5"/>
</dbReference>
<comment type="caution">
    <text evidence="1">The sequence shown here is derived from an EMBL/GenBank/DDBJ whole genome shotgun (WGS) entry which is preliminary data.</text>
</comment>
<dbReference type="Pfam" id="PF13432">
    <property type="entry name" value="TPR_16"/>
    <property type="match status" value="1"/>
</dbReference>
<dbReference type="InterPro" id="IPR019734">
    <property type="entry name" value="TPR_rpt"/>
</dbReference>
<dbReference type="Proteomes" id="UP001589568">
    <property type="component" value="Unassembled WGS sequence"/>
</dbReference>
<sequence>MKRVRLVLPLLGCVLVACALMAMYAPTGLLRQEEPPPGPVGWTPHDLPDGIEAAQRRLSRHPGDAADWANLGHLYLRQALRTAETSFHAKAEAALERSLRLGRPSVEALIGMGELANARHDHAGAVRWAARARTAAPSSWALYGVLTDAYLALGRYDQAERALRRMLDGRPDLASFTRAARVEHLRGRVGPARELLRRACQVAGDPAEYAICQWRLGDLAWHEGDPSAARAAYTQALAADPGHVPARAGKARTEAALGNPDQARRDYATAVARSPAYAVEYGELLDHLGEREEARRQYAAFVAHHKVLAANGDTDHYAIGVFQADHGDARAAVRHLRLEWARRQAVEVADALAWALHRAGRSAEAARYAARAATLGGRNALFSYHRGEIEYARGRLAWARTHLTRALSINPHFSPGGAVRARALLAQTA</sequence>
<dbReference type="RefSeq" id="WP_364369597.1">
    <property type="nucleotide sequence ID" value="NZ_JBHMCF010000051.1"/>
</dbReference>
<name>A0ABV5P1R7_9ACTN</name>
<protein>
    <submittedName>
        <fullName evidence="1">Tetratricopeptide repeat protein</fullName>
    </submittedName>
</protein>
<dbReference type="Pfam" id="PF14559">
    <property type="entry name" value="TPR_19"/>
    <property type="match status" value="2"/>
</dbReference>
<proteinExistence type="predicted"/>